<proteinExistence type="predicted"/>
<reference evidence="1" key="1">
    <citation type="submission" date="2023-07" db="EMBL/GenBank/DDBJ databases">
        <title>The genome sequence of Rhodocytophaga aerolata KACC 12507.</title>
        <authorList>
            <person name="Zhang X."/>
        </authorList>
    </citation>
    <scope>NUCLEOTIDE SEQUENCE</scope>
    <source>
        <strain evidence="1">KACC 12507</strain>
    </source>
</reference>
<dbReference type="Proteomes" id="UP001168528">
    <property type="component" value="Unassembled WGS sequence"/>
</dbReference>
<dbReference type="EMBL" id="JAUKPO010000053">
    <property type="protein sequence ID" value="MDO1451331.1"/>
    <property type="molecule type" value="Genomic_DNA"/>
</dbReference>
<organism evidence="1 2">
    <name type="scientific">Rhodocytophaga aerolata</name>
    <dbReference type="NCBI Taxonomy" id="455078"/>
    <lineage>
        <taxon>Bacteria</taxon>
        <taxon>Pseudomonadati</taxon>
        <taxon>Bacteroidota</taxon>
        <taxon>Cytophagia</taxon>
        <taxon>Cytophagales</taxon>
        <taxon>Rhodocytophagaceae</taxon>
        <taxon>Rhodocytophaga</taxon>
    </lineage>
</organism>
<comment type="caution">
    <text evidence="1">The sequence shown here is derived from an EMBL/GenBank/DDBJ whole genome shotgun (WGS) entry which is preliminary data.</text>
</comment>
<accession>A0ABT8RHY1</accession>
<gene>
    <name evidence="1" type="ORF">Q0590_33965</name>
</gene>
<keyword evidence="2" id="KW-1185">Reference proteome</keyword>
<name>A0ABT8RHY1_9BACT</name>
<sequence>MEKEQFTMQDWLSQLDLTSTCLKKQIDLIKEDMEGLDQFMAEHRKLTQERSSLYFQQPNTNSY</sequence>
<protein>
    <recommendedName>
        <fullName evidence="3">SlyX family protein</fullName>
    </recommendedName>
</protein>
<evidence type="ECO:0000313" key="1">
    <source>
        <dbReference type="EMBL" id="MDO1451331.1"/>
    </source>
</evidence>
<evidence type="ECO:0008006" key="3">
    <source>
        <dbReference type="Google" id="ProtNLM"/>
    </source>
</evidence>
<evidence type="ECO:0000313" key="2">
    <source>
        <dbReference type="Proteomes" id="UP001168528"/>
    </source>
</evidence>
<dbReference type="RefSeq" id="WP_302042130.1">
    <property type="nucleotide sequence ID" value="NZ_JAUKPO010000053.1"/>
</dbReference>